<accession>A0A382XCU5</accession>
<gene>
    <name evidence="1" type="ORF">METZ01_LOCUS421860</name>
</gene>
<evidence type="ECO:0000313" key="1">
    <source>
        <dbReference type="EMBL" id="SVD69006.1"/>
    </source>
</evidence>
<sequence length="66" mass="7358">MNPTDQQLKVAVDRAVRHHINQQLVAENSFSHARFTLPRDSEGTSSCLIEPAVQCVHCGYCQSLGY</sequence>
<reference evidence="1" key="1">
    <citation type="submission" date="2018-05" db="EMBL/GenBank/DDBJ databases">
        <authorList>
            <person name="Lanie J.A."/>
            <person name="Ng W.-L."/>
            <person name="Kazmierczak K.M."/>
            <person name="Andrzejewski T.M."/>
            <person name="Davidsen T.M."/>
            <person name="Wayne K.J."/>
            <person name="Tettelin H."/>
            <person name="Glass J.I."/>
            <person name="Rusch D."/>
            <person name="Podicherti R."/>
            <person name="Tsui H.-C.T."/>
            <person name="Winkler M.E."/>
        </authorList>
    </citation>
    <scope>NUCLEOTIDE SEQUENCE</scope>
</reference>
<dbReference type="AlphaFoldDB" id="A0A382XCU5"/>
<protein>
    <submittedName>
        <fullName evidence="1">Uncharacterized protein</fullName>
    </submittedName>
</protein>
<proteinExistence type="predicted"/>
<organism evidence="1">
    <name type="scientific">marine metagenome</name>
    <dbReference type="NCBI Taxonomy" id="408172"/>
    <lineage>
        <taxon>unclassified sequences</taxon>
        <taxon>metagenomes</taxon>
        <taxon>ecological metagenomes</taxon>
    </lineage>
</organism>
<name>A0A382XCU5_9ZZZZ</name>
<dbReference type="EMBL" id="UINC01166835">
    <property type="protein sequence ID" value="SVD69006.1"/>
    <property type="molecule type" value="Genomic_DNA"/>
</dbReference>